<evidence type="ECO:0000313" key="2">
    <source>
        <dbReference type="EMBL" id="ERT09921.1"/>
    </source>
</evidence>
<protein>
    <submittedName>
        <fullName evidence="2">PepSY-associated TM helix family protein</fullName>
    </submittedName>
</protein>
<keyword evidence="1" id="KW-1133">Transmembrane helix</keyword>
<dbReference type="RefSeq" id="WP_023063983.1">
    <property type="nucleotide sequence ID" value="NZ_AUZM01000001.1"/>
</dbReference>
<dbReference type="AlphaFoldDB" id="U7QU37"/>
<proteinExistence type="predicted"/>
<feature type="transmembrane region" description="Helical" evidence="1">
    <location>
        <begin position="64"/>
        <end position="85"/>
    </location>
</feature>
<accession>U7QU37</accession>
<keyword evidence="3" id="KW-1185">Reference proteome</keyword>
<dbReference type="OrthoDB" id="574468at2"/>
<evidence type="ECO:0000256" key="1">
    <source>
        <dbReference type="SAM" id="Phobius"/>
    </source>
</evidence>
<keyword evidence="1" id="KW-0812">Transmembrane</keyword>
<name>U7QU37_9CYAN</name>
<dbReference type="Proteomes" id="UP000017127">
    <property type="component" value="Unassembled WGS sequence"/>
</dbReference>
<reference evidence="2 3" key="1">
    <citation type="journal article" date="2013" name="Front. Microbiol.">
        <title>Comparative genomic analyses of the cyanobacterium, Lyngbya aestuarii BL J, a powerful hydrogen producer.</title>
        <authorList>
            <person name="Kothari A."/>
            <person name="Vaughn M."/>
            <person name="Garcia-Pichel F."/>
        </authorList>
    </citation>
    <scope>NUCLEOTIDE SEQUENCE [LARGE SCALE GENOMIC DNA]</scope>
    <source>
        <strain evidence="2 3">BL J</strain>
    </source>
</reference>
<organism evidence="2 3">
    <name type="scientific">Lyngbya aestuarii BL J</name>
    <dbReference type="NCBI Taxonomy" id="1348334"/>
    <lineage>
        <taxon>Bacteria</taxon>
        <taxon>Bacillati</taxon>
        <taxon>Cyanobacteriota</taxon>
        <taxon>Cyanophyceae</taxon>
        <taxon>Oscillatoriophycideae</taxon>
        <taxon>Oscillatoriales</taxon>
        <taxon>Microcoleaceae</taxon>
        <taxon>Lyngbya</taxon>
    </lineage>
</organism>
<comment type="caution">
    <text evidence="2">The sequence shown here is derived from an EMBL/GenBank/DDBJ whole genome shotgun (WGS) entry which is preliminary data.</text>
</comment>
<dbReference type="PATRIC" id="fig|1348334.3.peg.31"/>
<dbReference type="EMBL" id="AUZM01000001">
    <property type="protein sequence ID" value="ERT09921.1"/>
    <property type="molecule type" value="Genomic_DNA"/>
</dbReference>
<sequence>MNLRSLRQFHRQLAPIIILPFLITATTGVAYRLGKSWFGLSRDQVHFLMVIHEGEYLGKQLEPIYVLLNGLGLLFMLITGIVIWGNSLSKASWFRALFSRPQKETSE</sequence>
<keyword evidence="1" id="KW-0472">Membrane</keyword>
<evidence type="ECO:0000313" key="3">
    <source>
        <dbReference type="Proteomes" id="UP000017127"/>
    </source>
</evidence>
<gene>
    <name evidence="2" type="ORF">M595_0031</name>
</gene>
<feature type="transmembrane region" description="Helical" evidence="1">
    <location>
        <begin position="12"/>
        <end position="33"/>
    </location>
</feature>